<feature type="transmembrane region" description="Helical" evidence="2">
    <location>
        <begin position="303"/>
        <end position="324"/>
    </location>
</feature>
<dbReference type="Proteomes" id="UP001642464">
    <property type="component" value="Unassembled WGS sequence"/>
</dbReference>
<feature type="region of interest" description="Disordered" evidence="1">
    <location>
        <begin position="36"/>
        <end position="62"/>
    </location>
</feature>
<comment type="caution">
    <text evidence="3">The sequence shown here is derived from an EMBL/GenBank/DDBJ whole genome shotgun (WGS) entry which is preliminary data.</text>
</comment>
<keyword evidence="2" id="KW-1133">Transmembrane helix</keyword>
<dbReference type="SUPFAM" id="SSF81324">
    <property type="entry name" value="Voltage-gated potassium channels"/>
    <property type="match status" value="1"/>
</dbReference>
<evidence type="ECO:0000313" key="3">
    <source>
        <dbReference type="EMBL" id="CAK9012322.1"/>
    </source>
</evidence>
<dbReference type="SUPFAM" id="SSF51206">
    <property type="entry name" value="cAMP-binding domain-like"/>
    <property type="match status" value="1"/>
</dbReference>
<dbReference type="EMBL" id="CAXAMM010006780">
    <property type="protein sequence ID" value="CAK9012322.1"/>
    <property type="molecule type" value="Genomic_DNA"/>
</dbReference>
<protein>
    <submittedName>
        <fullName evidence="3">Potassium/sodium hyperpolarization-activated cyclic nucleotide-gated channel 1</fullName>
    </submittedName>
</protein>
<gene>
    <name evidence="3" type="ORF">SCF082_LOCUS11470</name>
</gene>
<keyword evidence="2" id="KW-0812">Transmembrane</keyword>
<proteinExistence type="predicted"/>
<name>A0ABP0JDN3_9DINO</name>
<evidence type="ECO:0000313" key="4">
    <source>
        <dbReference type="Proteomes" id="UP001642464"/>
    </source>
</evidence>
<feature type="transmembrane region" description="Helical" evidence="2">
    <location>
        <begin position="158"/>
        <end position="177"/>
    </location>
</feature>
<sequence>MASHSASGASGVEFQEDFWMLHRRLGEQHELELKELQAKVDSLPAPPPLPNSNGPQLPEGDLHLLEPEETNRKDRESTLVSQQSVPSLSLDHKVRHRWLSEDEAPQVARTQTRRPSLKLPDWSAKAQSIWLSDERTEASWVFVNVFRRIQHPGSLLRIWWGSLGMMLLGYDVIFLPLRFFPTFVETSTMLAFFWTARLYWTLDLFLGFITGFYDAGSLELELRRTIRNYLTGWFTFDVAVVCVDWTSEFLDNNGIDDLPRLSRTMRLGKIVRLLRLSRMLKLGTLSESMMDQLSMQGSLHAGILRIVIWLLLMSHVVACFWFGIAELEGGLYDLLAGKYLTDEKRRGAQVQDAAPDHDLSHRITRFLQHRYAVQKNVQAVDATPDILELLSKSLKGELQVQRYKESRMNRSKRWTSSALDECLKEWDLTKELHDCGFPGIFEVRSVALHGLKPPEMHAVGDVIFAAGSLATTFFFLAKGGFAYSQFSERNPLCCTWVAEMCLWTKWTYAGDLVSKETSRVISVDVDAVSDYLGQVNETRSITSAYARRCVDEINRVGAVSDLWEDYEAEEDEAGPGRAWAGNLNFSVLLF</sequence>
<evidence type="ECO:0000256" key="1">
    <source>
        <dbReference type="SAM" id="MobiDB-lite"/>
    </source>
</evidence>
<organism evidence="3 4">
    <name type="scientific">Durusdinium trenchii</name>
    <dbReference type="NCBI Taxonomy" id="1381693"/>
    <lineage>
        <taxon>Eukaryota</taxon>
        <taxon>Sar</taxon>
        <taxon>Alveolata</taxon>
        <taxon>Dinophyceae</taxon>
        <taxon>Suessiales</taxon>
        <taxon>Symbiodiniaceae</taxon>
        <taxon>Durusdinium</taxon>
    </lineage>
</organism>
<dbReference type="PANTHER" id="PTHR45689:SF5">
    <property type="entry name" value="I[[H]] CHANNEL, ISOFORM E"/>
    <property type="match status" value="1"/>
</dbReference>
<dbReference type="PANTHER" id="PTHR45689">
    <property type="entry name" value="I[[H]] CHANNEL, ISOFORM E"/>
    <property type="match status" value="1"/>
</dbReference>
<keyword evidence="4" id="KW-1185">Reference proteome</keyword>
<reference evidence="3 4" key="1">
    <citation type="submission" date="2024-02" db="EMBL/GenBank/DDBJ databases">
        <authorList>
            <person name="Chen Y."/>
            <person name="Shah S."/>
            <person name="Dougan E. K."/>
            <person name="Thang M."/>
            <person name="Chan C."/>
        </authorList>
    </citation>
    <scope>NUCLEOTIDE SEQUENCE [LARGE SCALE GENOMIC DNA]</scope>
</reference>
<feature type="transmembrane region" description="Helical" evidence="2">
    <location>
        <begin position="197"/>
        <end position="215"/>
    </location>
</feature>
<accession>A0ABP0JDN3</accession>
<dbReference type="InterPro" id="IPR018490">
    <property type="entry name" value="cNMP-bd_dom_sf"/>
</dbReference>
<dbReference type="Gene3D" id="1.10.287.70">
    <property type="match status" value="1"/>
</dbReference>
<evidence type="ECO:0000256" key="2">
    <source>
        <dbReference type="SAM" id="Phobius"/>
    </source>
</evidence>
<dbReference type="InterPro" id="IPR051413">
    <property type="entry name" value="K/Na_HCN_channel"/>
</dbReference>
<keyword evidence="2" id="KW-0472">Membrane</keyword>